<dbReference type="GO" id="GO:0045177">
    <property type="term" value="C:apical part of cell"/>
    <property type="evidence" value="ECO:0007669"/>
    <property type="project" value="EnsemblMetazoa"/>
</dbReference>
<dbReference type="STRING" id="7234.B4H0X9"/>
<dbReference type="HOGENOM" id="CLU_178757_0_0_1"/>
<feature type="signal peptide" evidence="1">
    <location>
        <begin position="1"/>
        <end position="32"/>
    </location>
</feature>
<evidence type="ECO:0000313" key="2">
    <source>
        <dbReference type="EMBL" id="EDW29895.1"/>
    </source>
</evidence>
<sequence length="103" mass="10990">MNSDPGPLWASSRSRCLMAALLLLICGGQVAAQSNYVQHGDSGNYTTNGLPEEATLDGKVTKLDDISPLIFLNRTKAALNCAAGSMQVDLKFNDPFHGIIQPI</sequence>
<feature type="chain" id="PRO_5002804614" evidence="1">
    <location>
        <begin position="33"/>
        <end position="103"/>
    </location>
</feature>
<accession>B4H0X9</accession>
<dbReference type="GO" id="GO:0008039">
    <property type="term" value="P:synaptic target recognition"/>
    <property type="evidence" value="ECO:0007669"/>
    <property type="project" value="EnsemblMetazoa"/>
</dbReference>
<dbReference type="OMA" id="AGSMQVC"/>
<evidence type="ECO:0000256" key="1">
    <source>
        <dbReference type="SAM" id="SignalP"/>
    </source>
</evidence>
<organism evidence="3">
    <name type="scientific">Drosophila persimilis</name>
    <name type="common">Fruit fly</name>
    <dbReference type="NCBI Taxonomy" id="7234"/>
    <lineage>
        <taxon>Eukaryota</taxon>
        <taxon>Metazoa</taxon>
        <taxon>Ecdysozoa</taxon>
        <taxon>Arthropoda</taxon>
        <taxon>Hexapoda</taxon>
        <taxon>Insecta</taxon>
        <taxon>Pterygota</taxon>
        <taxon>Neoptera</taxon>
        <taxon>Endopterygota</taxon>
        <taxon>Diptera</taxon>
        <taxon>Brachycera</taxon>
        <taxon>Muscomorpha</taxon>
        <taxon>Ephydroidea</taxon>
        <taxon>Drosophilidae</taxon>
        <taxon>Drosophila</taxon>
        <taxon>Sophophora</taxon>
    </lineage>
</organism>
<dbReference type="OrthoDB" id="10070678at2759"/>
<dbReference type="Proteomes" id="UP000008744">
    <property type="component" value="Unassembled WGS sequence"/>
</dbReference>
<dbReference type="EMBL" id="CH479201">
    <property type="protein sequence ID" value="EDW29895.1"/>
    <property type="molecule type" value="Genomic_DNA"/>
</dbReference>
<gene>
    <name evidence="2" type="primary">Dper\GL15853</name>
    <name evidence="2" type="ORF">Dper_GL15853</name>
</gene>
<keyword evidence="3" id="KW-1185">Reference proteome</keyword>
<dbReference type="GO" id="GO:0040005">
    <property type="term" value="P:chitin-based cuticle attachment to epithelium"/>
    <property type="evidence" value="ECO:0007669"/>
    <property type="project" value="EnsemblMetazoa"/>
</dbReference>
<reference evidence="2 3" key="1">
    <citation type="journal article" date="2007" name="Nature">
        <title>Evolution of genes and genomes on the Drosophila phylogeny.</title>
        <authorList>
            <consortium name="Drosophila 12 Genomes Consortium"/>
            <person name="Clark A.G."/>
            <person name="Eisen M.B."/>
            <person name="Smith D.R."/>
            <person name="Bergman C.M."/>
            <person name="Oliver B."/>
            <person name="Markow T.A."/>
            <person name="Kaufman T.C."/>
            <person name="Kellis M."/>
            <person name="Gelbart W."/>
            <person name="Iyer V.N."/>
            <person name="Pollard D.A."/>
            <person name="Sackton T.B."/>
            <person name="Larracuente A.M."/>
            <person name="Singh N.D."/>
            <person name="Abad J.P."/>
            <person name="Abt D.N."/>
            <person name="Adryan B."/>
            <person name="Aguade M."/>
            <person name="Akashi H."/>
            <person name="Anderson W.W."/>
            <person name="Aquadro C.F."/>
            <person name="Ardell D.H."/>
            <person name="Arguello R."/>
            <person name="Artieri C.G."/>
            <person name="Barbash D.A."/>
            <person name="Barker D."/>
            <person name="Barsanti P."/>
            <person name="Batterham P."/>
            <person name="Batzoglou S."/>
            <person name="Begun D."/>
            <person name="Bhutkar A."/>
            <person name="Blanco E."/>
            <person name="Bosak S.A."/>
            <person name="Bradley R.K."/>
            <person name="Brand A.D."/>
            <person name="Brent M.R."/>
            <person name="Brooks A.N."/>
            <person name="Brown R.H."/>
            <person name="Butlin R.K."/>
            <person name="Caggese C."/>
            <person name="Calvi B.R."/>
            <person name="Bernardo de Carvalho A."/>
            <person name="Caspi A."/>
            <person name="Castrezana S."/>
            <person name="Celniker S.E."/>
            <person name="Chang J.L."/>
            <person name="Chapple C."/>
            <person name="Chatterji S."/>
            <person name="Chinwalla A."/>
            <person name="Civetta A."/>
            <person name="Clifton S.W."/>
            <person name="Comeron J.M."/>
            <person name="Costello J.C."/>
            <person name="Coyne J.A."/>
            <person name="Daub J."/>
            <person name="David R.G."/>
            <person name="Delcher A.L."/>
            <person name="Delehaunty K."/>
            <person name="Do C.B."/>
            <person name="Ebling H."/>
            <person name="Edwards K."/>
            <person name="Eickbush T."/>
            <person name="Evans J.D."/>
            <person name="Filipski A."/>
            <person name="Findeiss S."/>
            <person name="Freyhult E."/>
            <person name="Fulton L."/>
            <person name="Fulton R."/>
            <person name="Garcia A.C."/>
            <person name="Gardiner A."/>
            <person name="Garfield D.A."/>
            <person name="Garvin B.E."/>
            <person name="Gibson G."/>
            <person name="Gilbert D."/>
            <person name="Gnerre S."/>
            <person name="Godfrey J."/>
            <person name="Good R."/>
            <person name="Gotea V."/>
            <person name="Gravely B."/>
            <person name="Greenberg A.J."/>
            <person name="Griffiths-Jones S."/>
            <person name="Gross S."/>
            <person name="Guigo R."/>
            <person name="Gustafson E.A."/>
            <person name="Haerty W."/>
            <person name="Hahn M.W."/>
            <person name="Halligan D.L."/>
            <person name="Halpern A.L."/>
            <person name="Halter G.M."/>
            <person name="Han M.V."/>
            <person name="Heger A."/>
            <person name="Hillier L."/>
            <person name="Hinrichs A.S."/>
            <person name="Holmes I."/>
            <person name="Hoskins R.A."/>
            <person name="Hubisz M.J."/>
            <person name="Hultmark D."/>
            <person name="Huntley M.A."/>
            <person name="Jaffe D.B."/>
            <person name="Jagadeeshan S."/>
            <person name="Jeck W.R."/>
            <person name="Johnson J."/>
            <person name="Jones C.D."/>
            <person name="Jordan W.C."/>
            <person name="Karpen G.H."/>
            <person name="Kataoka E."/>
            <person name="Keightley P.D."/>
            <person name="Kheradpour P."/>
            <person name="Kirkness E.F."/>
            <person name="Koerich L.B."/>
            <person name="Kristiansen K."/>
            <person name="Kudrna D."/>
            <person name="Kulathinal R.J."/>
            <person name="Kumar S."/>
            <person name="Kwok R."/>
            <person name="Lander E."/>
            <person name="Langley C.H."/>
            <person name="Lapoint R."/>
            <person name="Lazzaro B.P."/>
            <person name="Lee S.J."/>
            <person name="Levesque L."/>
            <person name="Li R."/>
            <person name="Lin C.F."/>
            <person name="Lin M.F."/>
            <person name="Lindblad-Toh K."/>
            <person name="Llopart A."/>
            <person name="Long M."/>
            <person name="Low L."/>
            <person name="Lozovsky E."/>
            <person name="Lu J."/>
            <person name="Luo M."/>
            <person name="Machado C.A."/>
            <person name="Makalowski W."/>
            <person name="Marzo M."/>
            <person name="Matsuda M."/>
            <person name="Matzkin L."/>
            <person name="McAllister B."/>
            <person name="McBride C.S."/>
            <person name="McKernan B."/>
            <person name="McKernan K."/>
            <person name="Mendez-Lago M."/>
            <person name="Minx P."/>
            <person name="Mollenhauer M.U."/>
            <person name="Montooth K."/>
            <person name="Mount S.M."/>
            <person name="Mu X."/>
            <person name="Myers E."/>
            <person name="Negre B."/>
            <person name="Newfeld S."/>
            <person name="Nielsen R."/>
            <person name="Noor M.A."/>
            <person name="O'Grady P."/>
            <person name="Pachter L."/>
            <person name="Papaceit M."/>
            <person name="Parisi M.J."/>
            <person name="Parisi M."/>
            <person name="Parts L."/>
            <person name="Pedersen J.S."/>
            <person name="Pesole G."/>
            <person name="Phillippy A.M."/>
            <person name="Ponting C.P."/>
            <person name="Pop M."/>
            <person name="Porcelli D."/>
            <person name="Powell J.R."/>
            <person name="Prohaska S."/>
            <person name="Pruitt K."/>
            <person name="Puig M."/>
            <person name="Quesneville H."/>
            <person name="Ram K.R."/>
            <person name="Rand D."/>
            <person name="Rasmussen M.D."/>
            <person name="Reed L.K."/>
            <person name="Reenan R."/>
            <person name="Reily A."/>
            <person name="Remington K.A."/>
            <person name="Rieger T.T."/>
            <person name="Ritchie M.G."/>
            <person name="Robin C."/>
            <person name="Rogers Y.H."/>
            <person name="Rohde C."/>
            <person name="Rozas J."/>
            <person name="Rubenfield M.J."/>
            <person name="Ruiz A."/>
            <person name="Russo S."/>
            <person name="Salzberg S.L."/>
            <person name="Sanchez-Gracia A."/>
            <person name="Saranga D.J."/>
            <person name="Sato H."/>
            <person name="Schaeffer S.W."/>
            <person name="Schatz M.C."/>
            <person name="Schlenke T."/>
            <person name="Schwartz R."/>
            <person name="Segarra C."/>
            <person name="Singh R.S."/>
            <person name="Sirot L."/>
            <person name="Sirota M."/>
            <person name="Sisneros N.B."/>
            <person name="Smith C.D."/>
            <person name="Smith T.F."/>
            <person name="Spieth J."/>
            <person name="Stage D.E."/>
            <person name="Stark A."/>
            <person name="Stephan W."/>
            <person name="Strausberg R.L."/>
            <person name="Strempel S."/>
            <person name="Sturgill D."/>
            <person name="Sutton G."/>
            <person name="Sutton G.G."/>
            <person name="Tao W."/>
            <person name="Teichmann S."/>
            <person name="Tobari Y.N."/>
            <person name="Tomimura Y."/>
            <person name="Tsolas J.M."/>
            <person name="Valente V.L."/>
            <person name="Venter E."/>
            <person name="Venter J.C."/>
            <person name="Vicario S."/>
            <person name="Vieira F.G."/>
            <person name="Vilella A.J."/>
            <person name="Villasante A."/>
            <person name="Walenz B."/>
            <person name="Wang J."/>
            <person name="Wasserman M."/>
            <person name="Watts T."/>
            <person name="Wilson D."/>
            <person name="Wilson R.K."/>
            <person name="Wing R.A."/>
            <person name="Wolfner M.F."/>
            <person name="Wong A."/>
            <person name="Wong G.K."/>
            <person name="Wu C.I."/>
            <person name="Wu G."/>
            <person name="Yamamoto D."/>
            <person name="Yang H.P."/>
            <person name="Yang S.P."/>
            <person name="Yorke J.A."/>
            <person name="Yoshida K."/>
            <person name="Zdobnov E."/>
            <person name="Zhang P."/>
            <person name="Zhang Y."/>
            <person name="Zimin A.V."/>
            <person name="Baldwin J."/>
            <person name="Abdouelleil A."/>
            <person name="Abdulkadir J."/>
            <person name="Abebe A."/>
            <person name="Abera B."/>
            <person name="Abreu J."/>
            <person name="Acer S.C."/>
            <person name="Aftuck L."/>
            <person name="Alexander A."/>
            <person name="An P."/>
            <person name="Anderson E."/>
            <person name="Anderson S."/>
            <person name="Arachi H."/>
            <person name="Azer M."/>
            <person name="Bachantsang P."/>
            <person name="Barry A."/>
            <person name="Bayul T."/>
            <person name="Berlin A."/>
            <person name="Bessette D."/>
            <person name="Bloom T."/>
            <person name="Blye J."/>
            <person name="Boguslavskiy L."/>
            <person name="Bonnet C."/>
            <person name="Boukhgalter B."/>
            <person name="Bourzgui I."/>
            <person name="Brown A."/>
            <person name="Cahill P."/>
            <person name="Channer S."/>
            <person name="Cheshatsang Y."/>
            <person name="Chuda L."/>
            <person name="Citroen M."/>
            <person name="Collymore A."/>
            <person name="Cooke P."/>
            <person name="Costello M."/>
            <person name="D'Aco K."/>
            <person name="Daza R."/>
            <person name="De Haan G."/>
            <person name="DeGray S."/>
            <person name="DeMaso C."/>
            <person name="Dhargay N."/>
            <person name="Dooley K."/>
            <person name="Dooley E."/>
            <person name="Doricent M."/>
            <person name="Dorje P."/>
            <person name="Dorjee K."/>
            <person name="Dupes A."/>
            <person name="Elong R."/>
            <person name="Falk J."/>
            <person name="Farina A."/>
            <person name="Faro S."/>
            <person name="Ferguson D."/>
            <person name="Fisher S."/>
            <person name="Foley C.D."/>
            <person name="Franke A."/>
            <person name="Friedrich D."/>
            <person name="Gadbois L."/>
            <person name="Gearin G."/>
            <person name="Gearin C.R."/>
            <person name="Giannoukos G."/>
            <person name="Goode T."/>
            <person name="Graham J."/>
            <person name="Grandbois E."/>
            <person name="Grewal S."/>
            <person name="Gyaltsen K."/>
            <person name="Hafez N."/>
            <person name="Hagos B."/>
            <person name="Hall J."/>
            <person name="Henson C."/>
            <person name="Hollinger A."/>
            <person name="Honan T."/>
            <person name="Huard M.D."/>
            <person name="Hughes L."/>
            <person name="Hurhula B."/>
            <person name="Husby M.E."/>
            <person name="Kamat A."/>
            <person name="Kanga B."/>
            <person name="Kashin S."/>
            <person name="Khazanovich D."/>
            <person name="Kisner P."/>
            <person name="Lance K."/>
            <person name="Lara M."/>
            <person name="Lee W."/>
            <person name="Lennon N."/>
            <person name="Letendre F."/>
            <person name="LeVine R."/>
            <person name="Lipovsky A."/>
            <person name="Liu X."/>
            <person name="Liu J."/>
            <person name="Liu S."/>
            <person name="Lokyitsang T."/>
            <person name="Lokyitsang Y."/>
            <person name="Lubonja R."/>
            <person name="Lui A."/>
            <person name="MacDonald P."/>
            <person name="Magnisalis V."/>
            <person name="Maru K."/>
            <person name="Matthews C."/>
            <person name="McCusker W."/>
            <person name="McDonough S."/>
            <person name="Mehta T."/>
            <person name="Meldrim J."/>
            <person name="Meneus L."/>
            <person name="Mihai O."/>
            <person name="Mihalev A."/>
            <person name="Mihova T."/>
            <person name="Mittelman R."/>
            <person name="Mlenga V."/>
            <person name="Montmayeur A."/>
            <person name="Mulrain L."/>
            <person name="Navidi A."/>
            <person name="Naylor J."/>
            <person name="Negash T."/>
            <person name="Nguyen T."/>
            <person name="Nguyen N."/>
            <person name="Nicol R."/>
            <person name="Norbu C."/>
            <person name="Norbu N."/>
            <person name="Novod N."/>
            <person name="O'Neill B."/>
            <person name="Osman S."/>
            <person name="Markiewicz E."/>
            <person name="Oyono O.L."/>
            <person name="Patti C."/>
            <person name="Phunkhang P."/>
            <person name="Pierre F."/>
            <person name="Priest M."/>
            <person name="Raghuraman S."/>
            <person name="Rege F."/>
            <person name="Reyes R."/>
            <person name="Rise C."/>
            <person name="Rogov P."/>
            <person name="Ross K."/>
            <person name="Ryan E."/>
            <person name="Settipalli S."/>
            <person name="Shea T."/>
            <person name="Sherpa N."/>
            <person name="Shi L."/>
            <person name="Shih D."/>
            <person name="Sparrow T."/>
            <person name="Spaulding J."/>
            <person name="Stalker J."/>
            <person name="Stange-Thomann N."/>
            <person name="Stavropoulos S."/>
            <person name="Stone C."/>
            <person name="Strader C."/>
            <person name="Tesfaye S."/>
            <person name="Thomson T."/>
            <person name="Thoulutsang Y."/>
            <person name="Thoulutsang D."/>
            <person name="Topham K."/>
            <person name="Topping I."/>
            <person name="Tsamla T."/>
            <person name="Vassiliev H."/>
            <person name="Vo A."/>
            <person name="Wangchuk T."/>
            <person name="Wangdi T."/>
            <person name="Weiand M."/>
            <person name="Wilkinson J."/>
            <person name="Wilson A."/>
            <person name="Yadav S."/>
            <person name="Young G."/>
            <person name="Yu Q."/>
            <person name="Zembek L."/>
            <person name="Zhong D."/>
            <person name="Zimmer A."/>
            <person name="Zwirko Z."/>
            <person name="Jaffe D.B."/>
            <person name="Alvarez P."/>
            <person name="Brockman W."/>
            <person name="Butler J."/>
            <person name="Chin C."/>
            <person name="Gnerre S."/>
            <person name="Grabherr M."/>
            <person name="Kleber M."/>
            <person name="Mauceli E."/>
            <person name="MacCallum I."/>
        </authorList>
    </citation>
    <scope>NUCLEOTIDE SEQUENCE [LARGE SCALE GENOMIC DNA]</scope>
    <source>
        <strain evidence="3">MSH-3 / Tucson 14011-0111.49</strain>
    </source>
</reference>
<dbReference type="PANTHER" id="PTHR46560:SF11">
    <property type="entry name" value="GH09980P"/>
    <property type="match status" value="1"/>
</dbReference>
<dbReference type="PANTHER" id="PTHR46560">
    <property type="entry name" value="CYPHER, ISOFORM B"/>
    <property type="match status" value="1"/>
</dbReference>
<proteinExistence type="predicted"/>
<name>B4H0X9_DROPE</name>
<dbReference type="KEGG" id="dpe:6599404"/>
<keyword evidence="1" id="KW-0732">Signal</keyword>
<dbReference type="GO" id="GO:0007475">
    <property type="term" value="P:apposition of dorsal and ventral imaginal disc-derived wing surfaces"/>
    <property type="evidence" value="ECO:0007669"/>
    <property type="project" value="EnsemblMetazoa"/>
</dbReference>
<evidence type="ECO:0000313" key="3">
    <source>
        <dbReference type="Proteomes" id="UP000008744"/>
    </source>
</evidence>
<protein>
    <submittedName>
        <fullName evidence="2">GL15853</fullName>
    </submittedName>
</protein>
<dbReference type="eggNOG" id="ENOG502QT62">
    <property type="taxonomic scope" value="Eukaryota"/>
</dbReference>
<dbReference type="GO" id="GO:0008362">
    <property type="term" value="P:chitin-based embryonic cuticle biosynthetic process"/>
    <property type="evidence" value="ECO:0007669"/>
    <property type="project" value="EnsemblMetazoa"/>
</dbReference>
<dbReference type="AlphaFoldDB" id="B4H0X9"/>